<evidence type="ECO:0000259" key="2">
    <source>
        <dbReference type="SMART" id="SM01214"/>
    </source>
</evidence>
<feature type="region of interest" description="Disordered" evidence="1">
    <location>
        <begin position="115"/>
        <end position="135"/>
    </location>
</feature>
<feature type="compositionally biased region" description="Polar residues" evidence="1">
    <location>
        <begin position="2893"/>
        <end position="2905"/>
    </location>
</feature>
<evidence type="ECO:0000256" key="1">
    <source>
        <dbReference type="SAM" id="MobiDB-lite"/>
    </source>
</evidence>
<proteinExistence type="predicted"/>
<dbReference type="SMART" id="SM01214">
    <property type="entry name" value="Fmp27_GFWDK"/>
    <property type="match status" value="1"/>
</dbReference>
<feature type="region of interest" description="Disordered" evidence="1">
    <location>
        <begin position="2112"/>
        <end position="2136"/>
    </location>
</feature>
<feature type="domain" description="FMP27/BLTP2/Hobbit GFWDK motif-containing RBG unit" evidence="2">
    <location>
        <begin position="1388"/>
        <end position="1540"/>
    </location>
</feature>
<evidence type="ECO:0000313" key="6">
    <source>
        <dbReference type="Proteomes" id="UP000186601"/>
    </source>
</evidence>
<dbReference type="InterPro" id="IPR019441">
    <property type="entry name" value="FMP27/BLTP2/Hobbit_GFWDK_RBG"/>
</dbReference>
<dbReference type="InterPro" id="IPR019449">
    <property type="entry name" value="FMP27_WPPW_RBG"/>
</dbReference>
<feature type="region of interest" description="Disordered" evidence="1">
    <location>
        <begin position="2558"/>
        <end position="2612"/>
    </location>
</feature>
<name>A0A2R6PGV3_9APHY</name>
<evidence type="ECO:0008006" key="7">
    <source>
        <dbReference type="Google" id="ProtNLM"/>
    </source>
</evidence>
<feature type="region of interest" description="Disordered" evidence="1">
    <location>
        <begin position="368"/>
        <end position="424"/>
    </location>
</feature>
<feature type="domain" description="FMP27 SW motif-containing RBG unit" evidence="3">
    <location>
        <begin position="1267"/>
        <end position="1370"/>
    </location>
</feature>
<feature type="domain" description="FMP27 WPPW motif-containing RBG unit" evidence="4">
    <location>
        <begin position="1786"/>
        <end position="2232"/>
    </location>
</feature>
<feature type="compositionally biased region" description="Low complexity" evidence="1">
    <location>
        <begin position="2882"/>
        <end position="2892"/>
    </location>
</feature>
<dbReference type="Proteomes" id="UP000186601">
    <property type="component" value="Unassembled WGS sequence"/>
</dbReference>
<reference evidence="5 6" key="1">
    <citation type="submission" date="2018-02" db="EMBL/GenBank/DDBJ databases">
        <title>Genome sequence of the basidiomycete white-rot fungus Phlebia centrifuga.</title>
        <authorList>
            <person name="Granchi Z."/>
            <person name="Peng M."/>
            <person name="de Vries R.P."/>
            <person name="Hilden K."/>
            <person name="Makela M.R."/>
            <person name="Grigoriev I."/>
            <person name="Riley R."/>
        </authorList>
    </citation>
    <scope>NUCLEOTIDE SEQUENCE [LARGE SCALE GENOMIC DNA]</scope>
    <source>
        <strain evidence="5 6">FBCC195</strain>
    </source>
</reference>
<keyword evidence="6" id="KW-1185">Reference proteome</keyword>
<dbReference type="PANTHER" id="PTHR15678:SF6">
    <property type="entry name" value="BRIDGE-LIKE LIPID TRANSFER PROTEIN FAMILY MEMBER 2"/>
    <property type="match status" value="1"/>
</dbReference>
<gene>
    <name evidence="5" type="ORF">PHLCEN_2v4854</name>
</gene>
<dbReference type="SMART" id="SM01216">
    <property type="entry name" value="Fmp27_WPPW"/>
    <property type="match status" value="1"/>
</dbReference>
<dbReference type="STRING" id="98765.A0A2R6PGV3"/>
<feature type="region of interest" description="Disordered" evidence="1">
    <location>
        <begin position="2785"/>
        <end position="2819"/>
    </location>
</feature>
<protein>
    <recommendedName>
        <fullName evidence="7">Golgi-body localization protein domain-containing protein</fullName>
    </recommendedName>
</protein>
<evidence type="ECO:0000259" key="3">
    <source>
        <dbReference type="SMART" id="SM01215"/>
    </source>
</evidence>
<evidence type="ECO:0000313" key="5">
    <source>
        <dbReference type="EMBL" id="PSR90705.1"/>
    </source>
</evidence>
<accession>A0A2R6PGV3</accession>
<dbReference type="PANTHER" id="PTHR15678">
    <property type="entry name" value="ANTIGEN MLAA-22-RELATED"/>
    <property type="match status" value="1"/>
</dbReference>
<dbReference type="OrthoDB" id="1562405at2759"/>
<dbReference type="EMBL" id="MLYV02000493">
    <property type="protein sequence ID" value="PSR90705.1"/>
    <property type="molecule type" value="Genomic_DNA"/>
</dbReference>
<dbReference type="InterPro" id="IPR019415">
    <property type="entry name" value="FMP27_SW_RBG"/>
</dbReference>
<organism evidence="5 6">
    <name type="scientific">Hermanssonia centrifuga</name>
    <dbReference type="NCBI Taxonomy" id="98765"/>
    <lineage>
        <taxon>Eukaryota</taxon>
        <taxon>Fungi</taxon>
        <taxon>Dikarya</taxon>
        <taxon>Basidiomycota</taxon>
        <taxon>Agaricomycotina</taxon>
        <taxon>Agaricomycetes</taxon>
        <taxon>Polyporales</taxon>
        <taxon>Meruliaceae</taxon>
        <taxon>Hermanssonia</taxon>
    </lineage>
</organism>
<comment type="caution">
    <text evidence="5">The sequence shown here is derived from an EMBL/GenBank/DDBJ whole genome shotgun (WGS) entry which is preliminary data.</text>
</comment>
<sequence>MPWNVFSSIALFLNTLFLWKPQNSLSASIVIWLVRITTFSLLFRSFVGPSVLRLLNNRLRVQSVSLRSIRGIYFRAGKGVLHVDRVGLSYHRPSGQNASRFSIMVEGLRLEIAQSEPKGSRKRSSESSKRSKFPQLSDLAPSPLAMHTWAGACFIYSALYSSVEPFVRPVVRTFIVAVLRIMIRALPALTQVLDLEIDSAVLSSKTIVGAEVIIHKAKLHTSVVFTQLDNSSNSGALPHPTQPRHKRFVSVVDMNTRLRNSFRRTWERAWGSTQVAASVSLSVQEVLGVALQPLLKEMHTSFQGEFIIRNGSNKHTFVVIPNIAFTASVRLDPSQKVERHGLETSLSSDAASLDIDVVQYILKQLKKHDEHNEQAESVPPSSPPLSPSLSRFTPGSPAMGSPQSILERGSHSPGARRTSRFGWVSPMSPTSPIMEALSMRFRWKPKHHPIRRIRGSKYMTHLSTLKAVHVNLPSLTLIHRLVMDEDKHPQTFRANLQQIGLNITLSHPDRVPLHREQLGRTSAPSDPLTADVYTLGFSAHHVTLDRIGAGAVRDHLRILGLGPLNIAILVSQWPSPWLQGPTFLSGDPNVQFLTARVSLGKIEMTERLEVVEQLLKRNQRSQRPEAAEGRPSLPAVLSPVPRISIGLHVEEVCIRLISSGLHRGTVPFALEARTDGFTASAETHFQMLPDSNFGRLLTDHDRPRLQMKIAVHAALQRTFVNVNRATEWSTDDPRASLGGSLYPGEPVMSLDTLQLTGDGHAFGEMADEPGGGVTIDVASTFLNLHCATDALSVELWQPDAVAALKAIAVSLKTDPPEHPVPPSPPSYLLDKLPVGISASFAVARLMVFITGPDLAPGDDLNISRGVASHMGISLHYCSLKDKHCDGLSDIRSRTQQRLLLSLPTELVATAAGSTSAAALTQSHQALVQVAVWDLALRDALSTRFVADDPYGVGDMSEDYRSQEYLRVEHISIGIAISGRRVNHVPFLRSMDDCAVSVAVSHVRGYFHLAHAYNLLLAAQALKNLAPAKNIPPPARGPPSTLAYNVHFELDRVQLSWEFPLKMKLFTRIFALSAQRPASGKLKLQWDQVLLAVPLDVERDGTPRVEWMELARISNWSVDIRPDVHPVAISAQGDSARLHIPYDYVLADLILDINLTVKCMKHLTRMIPSGQFENPPAPEAEEAKSMPDLSIRIGCLCVEAADDQFETQLGLIWRTGYESARLRLEREEAFEAKAAAVRAANQQDPSTPNRELQSEFQFTPEHTVSVEDALNRLYSLHAGSWASGFRQARAQQVLQQQTEMQRSMGKVDPPDALDTDLITIVTAPPAPPLIRLNFDALSLHITGPSFPSSNLPDFLFNEGGGLPRDTQYSLLIPMHLTFSVASLRATCREYPLPLLNIPASSQKEIPGLEFDSDVVIAEEIGTAHTVEWIDCAIVKAHTGVHGAPPLCVAVPKTLNPVKSYANPIIRVRTDDVTDFAWGVSYGPITQDLMRVVDTLSHAPRDDSPPIGFWDKLRLVFHWRLKVFFENDVHFHMKGSHDPHGLHGMGAGFALCWQGSPQLFINQKNAQNELIQVSSDSTLVVIPNIEESYGESSTMGPKTESHGTSASNKKCLPRKVCAKFDSGSRFGVGVVLERTCGPDCPNCTGGAFDRQCRFFDFRPHYEVTLETKPQKPVENTPQDSYNGFRSDFIHLSISLTSSLNKDSDKYSSIHLSPAVFAHFWSWWTLFDGNALPIRQGRRYKHKRPLSPKFGQHLATIKYRIEVPHLFLSHIYMDESRDAWTDGVTPFVGVKAMIGRFQADMHQRTQQSTITTPDGAEKILIHKPFYAVEVVMKDLELRALLAIFSEPLKQRVPLEPNFLESSYRKRENIPVTEANSPWVDADDFLDVEWVSSETPLLHLLPVVSCPRFTYFRRASANTSENRVERTKFGDENSHECLLGKEASVLQAQIDIVRNRITELRDRSANGADPCASTRPERQFTTDTNYMISLLETYIQKLEEESRTVPSNEPQSYYMPSDSVSSKDWAEFDNVYQVHCPKLYLDNIVRDIMMQYYYCSRARRGVEYHMATRAVKFIRDQALTAIHNFEHENIEPDKHRGHATGVAQTATQAVRKILGGGDGGPSTSVESSPEPLFHTPDNRDPMKGWSKGVSLRKGHFCLLLKPQLVLRSETSTESVCVLTAVQGNLQTYHIMDDVNADDPVSGKIMNRNFASLSGLQAFSPSVENKSQEGVVPLEVLVDLRGSSSLFDRLVPQTNATFHYDKFNRLRLRNEITSVARTSHDGNDQMHNHLQSQNDLVRFHVPRFTVSANDRHFQAISNIVTNLLLFSDAAHKTRAERLEKMLFSYDFTNLSSAADVVSKLQIRLRMAVETRRQAESKLQGRGDTGQIEKLKIEAHILLLAEELDYVFEAIKLAQDKADGQAAQKSALLLHASSSEISWHMLDRHDQLLAKLAVRDIDFRWLNRQDSSTVNHLEVGNLQAFDGAADAEWTEILSKYDEPSNHPLVKRKLFCVADWTVLPPVGGITIYEAFELVFHPLRLQIDSRVGSRIMEYVWPTRRKRVSHRADSATEVNEILPPPSQPSSPIAPRTPLPQTPLTSRRASADLPSPRSTDPGRLTVPALRKIGTSRSFSDIRKAATDSLQVQVPSLHRTKSTDVLLTLSASNSSGQISKASDGSNSTRLPSLRHEVDDAAVMKTRSSQKTFVWVKVSTLHLLLSIMKEDSFLCRDARIQTRDLEYRNQTWSFEELVDQFIPSGKNWKGWVKMAFSQPLVPVLPVARELISKTKWVNTKGHQSDIHRRGTASPRLPFIGPSREDSQVPTRKRTTSTLATVKNAPLYKTENFSSLGLTSEPEPLPPLPPEPDETGRRTGKRLFKVFKRRKSESKTRGSFESTESSSTFAENTTVTGQLIMD</sequence>
<dbReference type="SMART" id="SM01215">
    <property type="entry name" value="Fmp27_SW"/>
    <property type="match status" value="1"/>
</dbReference>
<evidence type="ECO:0000259" key="4">
    <source>
        <dbReference type="SMART" id="SM01216"/>
    </source>
</evidence>
<dbReference type="Pfam" id="PF10344">
    <property type="entry name" value="Hobbit"/>
    <property type="match status" value="1"/>
</dbReference>
<dbReference type="InterPro" id="IPR045167">
    <property type="entry name" value="Hobbit"/>
</dbReference>
<feature type="compositionally biased region" description="Basic residues" evidence="1">
    <location>
        <begin position="2861"/>
        <end position="2875"/>
    </location>
</feature>
<feature type="region of interest" description="Disordered" evidence="1">
    <location>
        <begin position="2836"/>
        <end position="2905"/>
    </location>
</feature>